<feature type="modified residue" description="4-aspartylphosphate" evidence="4">
    <location>
        <position position="57"/>
    </location>
</feature>
<keyword evidence="2 5" id="KW-0238">DNA-binding</keyword>
<proteinExistence type="predicted"/>
<dbReference type="Gene3D" id="1.10.10.10">
    <property type="entry name" value="Winged helix-like DNA-binding domain superfamily/Winged helix DNA-binding domain"/>
    <property type="match status" value="1"/>
</dbReference>
<dbReference type="GO" id="GO:0032993">
    <property type="term" value="C:protein-DNA complex"/>
    <property type="evidence" value="ECO:0007669"/>
    <property type="project" value="TreeGrafter"/>
</dbReference>
<feature type="domain" description="Response regulatory" evidence="6">
    <location>
        <begin position="8"/>
        <end position="121"/>
    </location>
</feature>
<organism evidence="8 9">
    <name type="scientific">Pollutimonas subterranea</name>
    <dbReference type="NCBI Taxonomy" id="2045210"/>
    <lineage>
        <taxon>Bacteria</taxon>
        <taxon>Pseudomonadati</taxon>
        <taxon>Pseudomonadota</taxon>
        <taxon>Betaproteobacteria</taxon>
        <taxon>Burkholderiales</taxon>
        <taxon>Alcaligenaceae</taxon>
        <taxon>Pollutimonas</taxon>
    </lineage>
</organism>
<evidence type="ECO:0000313" key="9">
    <source>
        <dbReference type="Proteomes" id="UP000234190"/>
    </source>
</evidence>
<dbReference type="Proteomes" id="UP000234190">
    <property type="component" value="Unassembled WGS sequence"/>
</dbReference>
<evidence type="ECO:0000256" key="1">
    <source>
        <dbReference type="ARBA" id="ARBA00023015"/>
    </source>
</evidence>
<dbReference type="InterPro" id="IPR039420">
    <property type="entry name" value="WalR-like"/>
</dbReference>
<dbReference type="Pfam" id="PF00072">
    <property type="entry name" value="Response_reg"/>
    <property type="match status" value="1"/>
</dbReference>
<dbReference type="GO" id="GO:0000976">
    <property type="term" value="F:transcription cis-regulatory region binding"/>
    <property type="evidence" value="ECO:0007669"/>
    <property type="project" value="TreeGrafter"/>
</dbReference>
<dbReference type="CDD" id="cd00383">
    <property type="entry name" value="trans_reg_C"/>
    <property type="match status" value="1"/>
</dbReference>
<dbReference type="PANTHER" id="PTHR48111:SF67">
    <property type="entry name" value="TRANSCRIPTIONAL REGULATORY PROTEIN TCTD"/>
    <property type="match status" value="1"/>
</dbReference>
<feature type="DNA-binding region" description="OmpR/PhoB-type" evidence="5">
    <location>
        <begin position="132"/>
        <end position="231"/>
    </location>
</feature>
<dbReference type="SMART" id="SM00448">
    <property type="entry name" value="REC"/>
    <property type="match status" value="1"/>
</dbReference>
<dbReference type="InterPro" id="IPR001789">
    <property type="entry name" value="Sig_transdc_resp-reg_receiver"/>
</dbReference>
<dbReference type="PROSITE" id="PS51755">
    <property type="entry name" value="OMPR_PHOB"/>
    <property type="match status" value="1"/>
</dbReference>
<dbReference type="OrthoDB" id="8583421at2"/>
<comment type="caution">
    <text evidence="8">The sequence shown here is derived from an EMBL/GenBank/DDBJ whole genome shotgun (WGS) entry which is preliminary data.</text>
</comment>
<sequence length="234" mass="26645">MIRKSEIRIAILEDNLDLQEELRFFLEAKGYSAWGQRSAEAFWRHLHANPVDVVLIDIGLPGENGFSVLEYLRELGSYGLIVMSARGSQQDRLRGMELGADAYLVKPVNFSDLVLTINQLWQRLQSQSSDSKPSKPVAPARWVLQDKCLSGPDGHEMLLTSQEARLISVLMRYPSEVCNKEVLHEHLFGFHDERDTHRVDVVLSRLRNKAQKQRMPLPIRVVFGKGVVFLADIP</sequence>
<protein>
    <submittedName>
        <fullName evidence="8">Two-component system response regulator</fullName>
    </submittedName>
</protein>
<dbReference type="AlphaFoldDB" id="A0A2N4U8N3"/>
<dbReference type="EMBL" id="PDNW01000002">
    <property type="protein sequence ID" value="PLC51369.1"/>
    <property type="molecule type" value="Genomic_DNA"/>
</dbReference>
<feature type="domain" description="OmpR/PhoB-type" evidence="7">
    <location>
        <begin position="132"/>
        <end position="231"/>
    </location>
</feature>
<evidence type="ECO:0000256" key="4">
    <source>
        <dbReference type="PROSITE-ProRule" id="PRU00169"/>
    </source>
</evidence>
<dbReference type="InterPro" id="IPR016032">
    <property type="entry name" value="Sig_transdc_resp-reg_C-effctor"/>
</dbReference>
<dbReference type="Pfam" id="PF00486">
    <property type="entry name" value="Trans_reg_C"/>
    <property type="match status" value="1"/>
</dbReference>
<keyword evidence="4" id="KW-0597">Phosphoprotein</keyword>
<evidence type="ECO:0000256" key="3">
    <source>
        <dbReference type="ARBA" id="ARBA00023163"/>
    </source>
</evidence>
<reference evidence="8 9" key="1">
    <citation type="submission" date="2017-10" db="EMBL/GenBank/DDBJ databases">
        <title>Two draft genome sequences of Pusillimonas sp. strains isolated from a nitrate- and radionuclide-contaminated groundwater in Russia.</title>
        <authorList>
            <person name="Grouzdev D.S."/>
            <person name="Tourova T.P."/>
            <person name="Goeva M.A."/>
            <person name="Babich T.L."/>
            <person name="Sokolova D.S."/>
            <person name="Abdullin R."/>
            <person name="Poltaraus A.B."/>
            <person name="Toshchakov S.V."/>
            <person name="Nazina T.N."/>
        </authorList>
    </citation>
    <scope>NUCLEOTIDE SEQUENCE [LARGE SCALE GENOMIC DNA]</scope>
    <source>
        <strain evidence="8 9">JR1/69-3-13</strain>
    </source>
</reference>
<accession>A0A2N4U8N3</accession>
<keyword evidence="1" id="KW-0805">Transcription regulation</keyword>
<dbReference type="InterPro" id="IPR036388">
    <property type="entry name" value="WH-like_DNA-bd_sf"/>
</dbReference>
<dbReference type="Gene3D" id="3.40.50.2300">
    <property type="match status" value="1"/>
</dbReference>
<dbReference type="GO" id="GO:0000156">
    <property type="term" value="F:phosphorelay response regulator activity"/>
    <property type="evidence" value="ECO:0007669"/>
    <property type="project" value="TreeGrafter"/>
</dbReference>
<dbReference type="CDD" id="cd17574">
    <property type="entry name" value="REC_OmpR"/>
    <property type="match status" value="1"/>
</dbReference>
<gene>
    <name evidence="8" type="ORF">CR159_03885</name>
</gene>
<dbReference type="GO" id="GO:0006355">
    <property type="term" value="P:regulation of DNA-templated transcription"/>
    <property type="evidence" value="ECO:0007669"/>
    <property type="project" value="InterPro"/>
</dbReference>
<evidence type="ECO:0000259" key="7">
    <source>
        <dbReference type="PROSITE" id="PS51755"/>
    </source>
</evidence>
<dbReference type="InterPro" id="IPR001867">
    <property type="entry name" value="OmpR/PhoB-type_DNA-bd"/>
</dbReference>
<name>A0A2N4U8N3_9BURK</name>
<dbReference type="SUPFAM" id="SSF46894">
    <property type="entry name" value="C-terminal effector domain of the bipartite response regulators"/>
    <property type="match status" value="1"/>
</dbReference>
<dbReference type="PANTHER" id="PTHR48111">
    <property type="entry name" value="REGULATOR OF RPOS"/>
    <property type="match status" value="1"/>
</dbReference>
<dbReference type="GO" id="GO:0005829">
    <property type="term" value="C:cytosol"/>
    <property type="evidence" value="ECO:0007669"/>
    <property type="project" value="TreeGrafter"/>
</dbReference>
<dbReference type="PROSITE" id="PS50110">
    <property type="entry name" value="RESPONSE_REGULATORY"/>
    <property type="match status" value="1"/>
</dbReference>
<keyword evidence="9" id="KW-1185">Reference proteome</keyword>
<evidence type="ECO:0000256" key="5">
    <source>
        <dbReference type="PROSITE-ProRule" id="PRU01091"/>
    </source>
</evidence>
<evidence type="ECO:0000313" key="8">
    <source>
        <dbReference type="EMBL" id="PLC51369.1"/>
    </source>
</evidence>
<dbReference type="SMART" id="SM00862">
    <property type="entry name" value="Trans_reg_C"/>
    <property type="match status" value="1"/>
</dbReference>
<dbReference type="SUPFAM" id="SSF52172">
    <property type="entry name" value="CheY-like"/>
    <property type="match status" value="1"/>
</dbReference>
<evidence type="ECO:0000256" key="2">
    <source>
        <dbReference type="ARBA" id="ARBA00023125"/>
    </source>
</evidence>
<evidence type="ECO:0000259" key="6">
    <source>
        <dbReference type="PROSITE" id="PS50110"/>
    </source>
</evidence>
<dbReference type="InterPro" id="IPR011006">
    <property type="entry name" value="CheY-like_superfamily"/>
</dbReference>
<keyword evidence="3" id="KW-0804">Transcription</keyword>
<dbReference type="RefSeq" id="WP_102072689.1">
    <property type="nucleotide sequence ID" value="NZ_PDNW01000002.1"/>
</dbReference>